<dbReference type="Pfam" id="PF12937">
    <property type="entry name" value="F-box-like"/>
    <property type="match status" value="1"/>
</dbReference>
<dbReference type="SUPFAM" id="SSF52047">
    <property type="entry name" value="RNI-like"/>
    <property type="match status" value="1"/>
</dbReference>
<dbReference type="Proteomes" id="UP000320762">
    <property type="component" value="Unassembled WGS sequence"/>
</dbReference>
<gene>
    <name evidence="3" type="ORF">BD626DRAFT_635571</name>
</gene>
<organism evidence="3 4">
    <name type="scientific">Schizophyllum amplum</name>
    <dbReference type="NCBI Taxonomy" id="97359"/>
    <lineage>
        <taxon>Eukaryota</taxon>
        <taxon>Fungi</taxon>
        <taxon>Dikarya</taxon>
        <taxon>Basidiomycota</taxon>
        <taxon>Agaricomycotina</taxon>
        <taxon>Agaricomycetes</taxon>
        <taxon>Agaricomycetidae</taxon>
        <taxon>Agaricales</taxon>
        <taxon>Schizophyllaceae</taxon>
        <taxon>Schizophyllum</taxon>
    </lineage>
</organism>
<comment type="caution">
    <text evidence="3">The sequence shown here is derived from an EMBL/GenBank/DDBJ whole genome shotgun (WGS) entry which is preliminary data.</text>
</comment>
<evidence type="ECO:0000259" key="2">
    <source>
        <dbReference type="Pfam" id="PF12937"/>
    </source>
</evidence>
<protein>
    <recommendedName>
        <fullName evidence="2">F-box domain-containing protein</fullName>
    </recommendedName>
</protein>
<keyword evidence="1" id="KW-0175">Coiled coil</keyword>
<feature type="domain" description="F-box" evidence="2">
    <location>
        <begin position="31"/>
        <end position="66"/>
    </location>
</feature>
<dbReference type="InterPro" id="IPR036047">
    <property type="entry name" value="F-box-like_dom_sf"/>
</dbReference>
<accession>A0A550BVW4</accession>
<dbReference type="EMBL" id="VDMD01000062">
    <property type="protein sequence ID" value="TRM56677.1"/>
    <property type="molecule type" value="Genomic_DNA"/>
</dbReference>
<evidence type="ECO:0000313" key="4">
    <source>
        <dbReference type="Proteomes" id="UP000320762"/>
    </source>
</evidence>
<feature type="coiled-coil region" evidence="1">
    <location>
        <begin position="590"/>
        <end position="702"/>
    </location>
</feature>
<dbReference type="AlphaFoldDB" id="A0A550BVW4"/>
<evidence type="ECO:0000256" key="1">
    <source>
        <dbReference type="SAM" id="Coils"/>
    </source>
</evidence>
<evidence type="ECO:0000313" key="3">
    <source>
        <dbReference type="EMBL" id="TRM56677.1"/>
    </source>
</evidence>
<dbReference type="InterPro" id="IPR001810">
    <property type="entry name" value="F-box_dom"/>
</dbReference>
<sequence length="724" mass="79863">MALSSSDYQKNQREWAYPVVPTSSRAFANLESCHLICSHLNAADLCRLSRVSKQWESEASALIWRELPSIAPIASVLQLSSTSLVQHPSALHGKFIQQLARARNRGRLVRKLTITPSDMEPGTARLTVLAIAFKTSVFPFLREAIIFGLPVYHANDLQKVLPGSLAALDVRGADTHAWAFVASRRASLRSLRIEGKTFIPRDVCRRFSDLRAMTEVDMTVPYCPPILPHLARCPSLRVLRLHTGESDMRGTTVAPSQGFRALRRLLVEGRSAAIQARGIIQSLSVLHPLEEVRLENAGAHGTPASMNEDHFMAVLIDIEKHCDPKALRTLVLTPRIPGQASASHKPSDASYLRPLASFSSLETLVLASWNGLALKNADCLAIATCWPHIRVLRLCNLRAGENLPTLHGLVPLADKCPELEELALAVDAQSAAPRLPAHYPRSRSRVKTLAMIGPSPIHGDTVLGAARFLATLFPHLRDISCPDGSPHKRCWADVSDRLAVAHAVAIQTERELATGSREAPDGGVVQSVAHALVKIEQHDATVVAPIGPTRNVNTDVVHQSTMPPPASESSGYDNAVAAMGDVQLTDVQRRSASQQRVDELQKCNAELEKDRASLEKRYRTMNSRLEGDIHGLQHLNADLQKQKTDIEQKYLQVEEERDVLGKQILRLQRDLEETSRNASTNLDALIEQLGKLEQHRDQVEKRCADLERWKGECKQRLQGLVSLG</sequence>
<dbReference type="InterPro" id="IPR032675">
    <property type="entry name" value="LRR_dom_sf"/>
</dbReference>
<name>A0A550BVW4_9AGAR</name>
<dbReference type="SUPFAM" id="SSF81383">
    <property type="entry name" value="F-box domain"/>
    <property type="match status" value="1"/>
</dbReference>
<dbReference type="OrthoDB" id="2655993at2759"/>
<proteinExistence type="predicted"/>
<reference evidence="3 4" key="1">
    <citation type="journal article" date="2019" name="New Phytol.">
        <title>Comparative genomics reveals unique wood-decay strategies and fruiting body development in the Schizophyllaceae.</title>
        <authorList>
            <person name="Almasi E."/>
            <person name="Sahu N."/>
            <person name="Krizsan K."/>
            <person name="Balint B."/>
            <person name="Kovacs G.M."/>
            <person name="Kiss B."/>
            <person name="Cseklye J."/>
            <person name="Drula E."/>
            <person name="Henrissat B."/>
            <person name="Nagy I."/>
            <person name="Chovatia M."/>
            <person name="Adam C."/>
            <person name="LaButti K."/>
            <person name="Lipzen A."/>
            <person name="Riley R."/>
            <person name="Grigoriev I.V."/>
            <person name="Nagy L.G."/>
        </authorList>
    </citation>
    <scope>NUCLEOTIDE SEQUENCE [LARGE SCALE GENOMIC DNA]</scope>
    <source>
        <strain evidence="3 4">NL-1724</strain>
    </source>
</reference>
<keyword evidence="4" id="KW-1185">Reference proteome</keyword>
<dbReference type="Gene3D" id="3.80.10.10">
    <property type="entry name" value="Ribonuclease Inhibitor"/>
    <property type="match status" value="1"/>
</dbReference>